<feature type="chain" id="PRO_5006919945" evidence="2">
    <location>
        <begin position="30"/>
        <end position="737"/>
    </location>
</feature>
<reference evidence="3 4" key="1">
    <citation type="submission" date="2015-11" db="EMBL/GenBank/DDBJ databases">
        <title>Genomic analysis of 38 Legionella species identifies large and diverse effector repertoires.</title>
        <authorList>
            <person name="Burstein D."/>
            <person name="Amaro F."/>
            <person name="Zusman T."/>
            <person name="Lifshitz Z."/>
            <person name="Cohen O."/>
            <person name="Gilbert J.A."/>
            <person name="Pupko T."/>
            <person name="Shuman H.A."/>
            <person name="Segal G."/>
        </authorList>
    </citation>
    <scope>NUCLEOTIDE SEQUENCE [LARGE SCALE GENOMIC DNA]</scope>
    <source>
        <strain evidence="3 4">ATCC 51914</strain>
    </source>
</reference>
<feature type="compositionally biased region" description="Polar residues" evidence="1">
    <location>
        <begin position="518"/>
        <end position="533"/>
    </location>
</feature>
<evidence type="ECO:0000313" key="3">
    <source>
        <dbReference type="EMBL" id="KTD82209.1"/>
    </source>
</evidence>
<feature type="signal peptide" evidence="2">
    <location>
        <begin position="1"/>
        <end position="29"/>
    </location>
</feature>
<dbReference type="PATRIC" id="fig|66969.6.peg.749"/>
<dbReference type="PANTHER" id="PTHR38731:SF3">
    <property type="entry name" value="BLL6125 PROTEIN"/>
    <property type="match status" value="1"/>
</dbReference>
<proteinExistence type="predicted"/>
<protein>
    <submittedName>
        <fullName evidence="3">Uncharacterized protein</fullName>
    </submittedName>
</protein>
<sequence length="737" mass="84066">MKSLAGKTCTLFYVLFSLPLIVTSSIASADPSTRVARISLISGVVSYLPASETKWIKTNLNRPLVLGDSLWSDTDSKVELQLGLATTRLGSRTSVQILNLNNQIAQFKLSDGTFALNVVQLKPNQVYEIDTPNLAVIIKKNGYYRIDVNNASTTVTVRKGQTDVYGEKSAYTINQGQTCQFKGTKLQGYQCSAVGPIDGFDRWSMDRDQPQKINKPRYVNTAVIGYEDLDTHGTWRKVKKYGYVWSPNNVGNNWAPYRTGQWVWVRHWGWTWVDEQPWGFAPFHYGRWIFIERRWAWIPGPIEAEPMYAPALVAFVGGRNYQLSVANRPSIAWFPLGPGDIYIPPYQVSRNYFQQINVNNTVINNTYVTTVYNNQNTTLNYQNVTVQQGITAVPLNTFVQSQPVNNAQVQVSDEIIVKAPKTPTATITPDQSSFLGGQQAAESKPAAEIMTKPTVVITEPPTPQVPFTEEQKLLEKNPGKPLTSEEVKEIQVTKPEEQEQLKLVDPQTIPQPVEIKSNEQPSTEQKPDVQQQIHEQKPSEEQPQNQEQQQPVEQPQNQDQQQQPVEQKEQQPVEQQPQIQEQQPVEQQPQIQEQQPVEQQPQIQEQQPVEQQPQIQEQQPVEQQPQTQEQQPVEQQPQTQEQQPVEQPPQIQEQQPVEQPPQIQEQQPVEQQPQIQEQQPVEQPPQIQEQQPVEQPPQIQEPQPVEQQPQIQEQQPVEQPPQIQQQQPNDQQQNQPQ</sequence>
<name>A0A0W1ALL6_9GAMM</name>
<feature type="compositionally biased region" description="Low complexity" evidence="1">
    <location>
        <begin position="572"/>
        <end position="737"/>
    </location>
</feature>
<feature type="compositionally biased region" description="Basic and acidic residues" evidence="1">
    <location>
        <begin position="469"/>
        <end position="502"/>
    </location>
</feature>
<comment type="caution">
    <text evidence="3">The sequence shown here is derived from an EMBL/GenBank/DDBJ whole genome shotgun (WGS) entry which is preliminary data.</text>
</comment>
<feature type="region of interest" description="Disordered" evidence="1">
    <location>
        <begin position="453"/>
        <end position="737"/>
    </location>
</feature>
<evidence type="ECO:0000256" key="2">
    <source>
        <dbReference type="SAM" id="SignalP"/>
    </source>
</evidence>
<dbReference type="AlphaFoldDB" id="A0A0W1ALL6"/>
<dbReference type="Proteomes" id="UP000054729">
    <property type="component" value="Unassembled WGS sequence"/>
</dbReference>
<accession>A0A0W1ALL6</accession>
<dbReference type="OrthoDB" id="5485224at2"/>
<organism evidence="3 4">
    <name type="scientific">Legionella waltersii</name>
    <dbReference type="NCBI Taxonomy" id="66969"/>
    <lineage>
        <taxon>Bacteria</taxon>
        <taxon>Pseudomonadati</taxon>
        <taxon>Pseudomonadota</taxon>
        <taxon>Gammaproteobacteria</taxon>
        <taxon>Legionellales</taxon>
        <taxon>Legionellaceae</taxon>
        <taxon>Legionella</taxon>
    </lineage>
</organism>
<feature type="compositionally biased region" description="Low complexity" evidence="1">
    <location>
        <begin position="541"/>
        <end position="565"/>
    </location>
</feature>
<evidence type="ECO:0000256" key="1">
    <source>
        <dbReference type="SAM" id="MobiDB-lite"/>
    </source>
</evidence>
<dbReference type="InterPro" id="IPR046535">
    <property type="entry name" value="DUF6600"/>
</dbReference>
<dbReference type="RefSeq" id="WP_058479516.1">
    <property type="nucleotide sequence ID" value="NZ_CAAAIQ010000021.1"/>
</dbReference>
<dbReference type="PANTHER" id="PTHR38731">
    <property type="entry name" value="LIPL45-RELATED LIPOPROTEIN-RELATED"/>
    <property type="match status" value="1"/>
</dbReference>
<dbReference type="STRING" id="66969.Lwal_0686"/>
<keyword evidence="4" id="KW-1185">Reference proteome</keyword>
<evidence type="ECO:0000313" key="4">
    <source>
        <dbReference type="Proteomes" id="UP000054729"/>
    </source>
</evidence>
<keyword evidence="2" id="KW-0732">Signal</keyword>
<dbReference type="Pfam" id="PF20245">
    <property type="entry name" value="DUF6600"/>
    <property type="match status" value="1"/>
</dbReference>
<dbReference type="EMBL" id="LNZB01000015">
    <property type="protein sequence ID" value="KTD82209.1"/>
    <property type="molecule type" value="Genomic_DNA"/>
</dbReference>
<gene>
    <name evidence="3" type="ORF">Lwal_0686</name>
</gene>